<gene>
    <name evidence="2" type="ORF">EWB00_008721</name>
</gene>
<dbReference type="STRING" id="6182.A0A4Z2DSG9"/>
<feature type="compositionally biased region" description="Basic and acidic residues" evidence="1">
    <location>
        <begin position="289"/>
        <end position="301"/>
    </location>
</feature>
<feature type="region of interest" description="Disordered" evidence="1">
    <location>
        <begin position="1"/>
        <end position="28"/>
    </location>
</feature>
<feature type="compositionally biased region" description="Polar residues" evidence="1">
    <location>
        <begin position="1"/>
        <end position="25"/>
    </location>
</feature>
<evidence type="ECO:0000313" key="3">
    <source>
        <dbReference type="Proteomes" id="UP000311919"/>
    </source>
</evidence>
<feature type="compositionally biased region" description="Low complexity" evidence="1">
    <location>
        <begin position="322"/>
        <end position="342"/>
    </location>
</feature>
<dbReference type="Gene3D" id="2.30.30.40">
    <property type="entry name" value="SH3 Domains"/>
    <property type="match status" value="1"/>
</dbReference>
<name>A0A4Z2DSG9_SCHJA</name>
<feature type="region of interest" description="Disordered" evidence="1">
    <location>
        <begin position="972"/>
        <end position="997"/>
    </location>
</feature>
<dbReference type="Proteomes" id="UP000311919">
    <property type="component" value="Unassembled WGS sequence"/>
</dbReference>
<proteinExistence type="predicted"/>
<accession>A0A4Z2DSG9</accession>
<dbReference type="OrthoDB" id="18740at2759"/>
<sequence length="1022" mass="118582">MPKLNDITQSSSKLRNASETPNFGYTHQGLEDEMVRQQTIDGSSKWIRESVTKSERVETNKDCLHYLAGITSMEDIYSDVAAFNAKRALRLIMENFDNKFWRRKLSGPVNRCWQNLGRYSELATIHLKNAADFHQFYYDARHLEVKLNDRHKKFLYNRERFAEMKHEYYTNTSKELRDWLRSQFDHLNYMVNRSKQLVEQSKSLVPIYLRTNRIKSPVNGVMLCDYETPKVKLTAGERIIIIDNMAGSLESKEKLIHRTQVNQENDITSDESQNLTSDVLDTCETDIESGSRTEEIDDRSTDSNSYLRYPTPRISTVPYWNFGRGESSGTTSTDRTTSTFTENVSPLGQSSSKLHWHIKSIDGKVEALVPSVCVWIPSPDMEAQEKAININCAHMRTIKQYEQENIVPLDLSQKLTDLQEQSFHMMETVTLVNDLAQKDKKKLDSLLNQLRIWNKQTKDKNQFNICPLSSSSDDEWLSSSGSEYINSESTYESVDETDSSYVVHSKQSKQPHFTSSLQFPHKTFILPAIFTYDEEMTCSCTTSEEIQSFGTGSSCTTDDEIEDYHKYQSKQDLYTRSDDDFLKESKNFVTTFNKQMLLTLERPVDTKDKPITYKSRKYIDTKDGGRYSVVYIEVAPTEETNVPDVTDYEHLKSSTVSKSTQSEDPLKKTRFTRRTWIEKQHVEEAKSLTKIEESARIVHSKTGKTQITDVAVEAHPNFKNAECCTRDLLTTSVHSTIEIKHLQTSKHQKNVQTQTGEHPSDFIYAVQQYAHVKEITEAQFNQLILQEAEKLNSKNKECKSCQTHKIIKDHEKFYYTREIKESDESQKLTGDFGCQYRQKVKIIDKQEHFLIDGTPKMTMSEIQSVDKINKESQTIQQSIVYSTLINQNIVFIAKDHVSDTVMKGEKMSHIVEKYVENSQYSEQGEEIINKMRQHEKREEKRNKFEISTQTEKVINEAWTQSDRPKTIIYTEEHRRKDKEKTVTTEKTTTKSEDKDTKKTKCMITTNAGTQIRKYQEKTIEAR</sequence>
<dbReference type="AlphaFoldDB" id="A0A4Z2DSG9"/>
<dbReference type="EMBL" id="SKCS01000049">
    <property type="protein sequence ID" value="TNN19481.1"/>
    <property type="molecule type" value="Genomic_DNA"/>
</dbReference>
<protein>
    <submittedName>
        <fullName evidence="2">Uncharacterized protein</fullName>
    </submittedName>
</protein>
<evidence type="ECO:0000313" key="2">
    <source>
        <dbReference type="EMBL" id="TNN19481.1"/>
    </source>
</evidence>
<organism evidence="2 3">
    <name type="scientific">Schistosoma japonicum</name>
    <name type="common">Blood fluke</name>
    <dbReference type="NCBI Taxonomy" id="6182"/>
    <lineage>
        <taxon>Eukaryota</taxon>
        <taxon>Metazoa</taxon>
        <taxon>Spiralia</taxon>
        <taxon>Lophotrochozoa</taxon>
        <taxon>Platyhelminthes</taxon>
        <taxon>Trematoda</taxon>
        <taxon>Digenea</taxon>
        <taxon>Strigeidida</taxon>
        <taxon>Schistosomatoidea</taxon>
        <taxon>Schistosomatidae</taxon>
        <taxon>Schistosoma</taxon>
    </lineage>
</organism>
<comment type="caution">
    <text evidence="2">The sequence shown here is derived from an EMBL/GenBank/DDBJ whole genome shotgun (WGS) entry which is preliminary data.</text>
</comment>
<feature type="region of interest" description="Disordered" evidence="1">
    <location>
        <begin position="286"/>
        <end position="308"/>
    </location>
</feature>
<keyword evidence="3" id="KW-1185">Reference proteome</keyword>
<feature type="region of interest" description="Disordered" evidence="1">
    <location>
        <begin position="320"/>
        <end position="346"/>
    </location>
</feature>
<reference evidence="2 3" key="1">
    <citation type="submission" date="2019-03" db="EMBL/GenBank/DDBJ databases">
        <title>An improved genome assembly of the fluke Schistosoma japonicum.</title>
        <authorList>
            <person name="Hu W."/>
            <person name="Luo F."/>
            <person name="Yin M."/>
            <person name="Mo X."/>
            <person name="Sun C."/>
            <person name="Wu Q."/>
            <person name="Zhu B."/>
            <person name="Xiang M."/>
            <person name="Wang J."/>
            <person name="Wang Y."/>
            <person name="Zhang T."/>
            <person name="Xu B."/>
            <person name="Zheng H."/>
            <person name="Feng Z."/>
        </authorList>
    </citation>
    <scope>NUCLEOTIDE SEQUENCE [LARGE SCALE GENOMIC DNA]</scope>
    <source>
        <strain evidence="2">HuSjv2</strain>
        <tissue evidence="2">Worms</tissue>
    </source>
</reference>
<evidence type="ECO:0000256" key="1">
    <source>
        <dbReference type="SAM" id="MobiDB-lite"/>
    </source>
</evidence>